<reference evidence="2 3" key="1">
    <citation type="submission" date="2017-03" db="EMBL/GenBank/DDBJ databases">
        <authorList>
            <person name="Afonso C.L."/>
            <person name="Miller P.J."/>
            <person name="Scott M.A."/>
            <person name="Spackman E."/>
            <person name="Goraichik I."/>
            <person name="Dimitrov K.M."/>
            <person name="Suarez D.L."/>
            <person name="Swayne D.E."/>
        </authorList>
    </citation>
    <scope>NUCLEOTIDE SEQUENCE [LARGE SCALE GENOMIC DNA]</scope>
    <source>
        <strain evidence="2">PRJEB14757</strain>
    </source>
</reference>
<dbReference type="Proteomes" id="UP000191931">
    <property type="component" value="Unassembled WGS sequence"/>
</dbReference>
<feature type="domain" description="PilZ" evidence="1">
    <location>
        <begin position="6"/>
        <end position="99"/>
    </location>
</feature>
<dbReference type="AlphaFoldDB" id="A0A1W1HFU2"/>
<sequence length="108" mass="12497">MIFRFEYDDREHMGIIKDISVKGFGFSAAREIEPGKEIDAEIVLGCRDCDMDLKEFSMKEKARIKWVGPNRSMQLVDFDAGCEFVDLNEMNQEKLKKILDVMAQLAEE</sequence>
<dbReference type="Gene3D" id="2.40.10.220">
    <property type="entry name" value="predicted glycosyltransferase like domains"/>
    <property type="match status" value="1"/>
</dbReference>
<dbReference type="EMBL" id="FWEV01000224">
    <property type="protein sequence ID" value="SLM31283.1"/>
    <property type="molecule type" value="Genomic_DNA"/>
</dbReference>
<accession>A0A1W1HFU2</accession>
<evidence type="ECO:0000313" key="2">
    <source>
        <dbReference type="EMBL" id="SLM31283.1"/>
    </source>
</evidence>
<organism evidence="2 3">
    <name type="scientific">Desulfamplus magnetovallimortis</name>
    <dbReference type="NCBI Taxonomy" id="1246637"/>
    <lineage>
        <taxon>Bacteria</taxon>
        <taxon>Pseudomonadati</taxon>
        <taxon>Thermodesulfobacteriota</taxon>
        <taxon>Desulfobacteria</taxon>
        <taxon>Desulfobacterales</taxon>
        <taxon>Desulfobacteraceae</taxon>
        <taxon>Desulfamplus</taxon>
    </lineage>
</organism>
<name>A0A1W1HFU2_9BACT</name>
<dbReference type="GO" id="GO:0035438">
    <property type="term" value="F:cyclic-di-GMP binding"/>
    <property type="evidence" value="ECO:0007669"/>
    <property type="project" value="InterPro"/>
</dbReference>
<gene>
    <name evidence="2" type="ORF">MTBBW1_300014</name>
</gene>
<keyword evidence="3" id="KW-1185">Reference proteome</keyword>
<proteinExistence type="predicted"/>
<protein>
    <recommendedName>
        <fullName evidence="1">PilZ domain-containing protein</fullName>
    </recommendedName>
</protein>
<dbReference type="Pfam" id="PF07238">
    <property type="entry name" value="PilZ"/>
    <property type="match status" value="1"/>
</dbReference>
<evidence type="ECO:0000259" key="1">
    <source>
        <dbReference type="Pfam" id="PF07238"/>
    </source>
</evidence>
<dbReference type="InterPro" id="IPR009875">
    <property type="entry name" value="PilZ_domain"/>
</dbReference>
<evidence type="ECO:0000313" key="3">
    <source>
        <dbReference type="Proteomes" id="UP000191931"/>
    </source>
</evidence>